<proteinExistence type="predicted"/>
<dbReference type="CDD" id="cd00009">
    <property type="entry name" value="AAA"/>
    <property type="match status" value="1"/>
</dbReference>
<gene>
    <name evidence="2" type="ORF">BJ554DRAFT_3597</name>
</gene>
<accession>A0A8H7ZNX9</accession>
<name>A0A8H7ZNX9_9FUNG</name>
<dbReference type="Gene3D" id="3.40.50.300">
    <property type="entry name" value="P-loop containing nucleotide triphosphate hydrolases"/>
    <property type="match status" value="1"/>
</dbReference>
<evidence type="ECO:0000313" key="3">
    <source>
        <dbReference type="Proteomes" id="UP000673691"/>
    </source>
</evidence>
<feature type="domain" description="ATPase AAA-type core" evidence="1">
    <location>
        <begin position="115"/>
        <end position="256"/>
    </location>
</feature>
<evidence type="ECO:0000313" key="2">
    <source>
        <dbReference type="EMBL" id="KAG5456616.1"/>
    </source>
</evidence>
<dbReference type="Proteomes" id="UP000673691">
    <property type="component" value="Unassembled WGS sequence"/>
</dbReference>
<dbReference type="InterPro" id="IPR027417">
    <property type="entry name" value="P-loop_NTPase"/>
</dbReference>
<comment type="caution">
    <text evidence="2">The sequence shown here is derived from an EMBL/GenBank/DDBJ whole genome shotgun (WGS) entry which is preliminary data.</text>
</comment>
<evidence type="ECO:0000259" key="1">
    <source>
        <dbReference type="Pfam" id="PF00004"/>
    </source>
</evidence>
<dbReference type="GO" id="GO:0016887">
    <property type="term" value="F:ATP hydrolysis activity"/>
    <property type="evidence" value="ECO:0007669"/>
    <property type="project" value="InterPro"/>
</dbReference>
<dbReference type="GO" id="GO:0005524">
    <property type="term" value="F:ATP binding"/>
    <property type="evidence" value="ECO:0007669"/>
    <property type="project" value="InterPro"/>
</dbReference>
<keyword evidence="3" id="KW-1185">Reference proteome</keyword>
<sequence length="440" mass="47544">MPVLLPAEVEAPTVWADGECPALGHVRTSLARFYGGSGAPALEDALRRLLHFFGTPDCPQDLASLPFAFTSSRIQLMKQWSLAAEERLGPPSFGLGFYCFSGACTRWTEPKVQVFLGPSGVGKSLLLRSLAAATSIIYPPDRVLVVYYSCPARTSLATTPLPSLTPFEVICHALVRAGAPGIAALDRRPAAAEMDRLLSLLRAQNLKLVVVLDDIDACLDGRDEATVSAELLYLQCSPMALDRVLTVLAGAEPSMLSLIRHEAHWAGSPKGKSVLERDALELYSCEPAWNQSQFAEVLVELSAGGALSGEYASFVWKRRSESNEDTWDYNDSGAVVTGPAAQERHWVEATTAANRRVLGALCSRSEGRISRVLDLIIRVPLPAYDATVLRERPHGNTSPRDPPSAARHAFSKLAAILSSSDLAAEFEYQMLNDQVSGLGL</sequence>
<protein>
    <recommendedName>
        <fullName evidence="1">ATPase AAA-type core domain-containing protein</fullName>
    </recommendedName>
</protein>
<dbReference type="PRINTS" id="PR00830">
    <property type="entry name" value="ENDOLAPTASE"/>
</dbReference>
<dbReference type="EMBL" id="JAEFCI010011453">
    <property type="protein sequence ID" value="KAG5456616.1"/>
    <property type="molecule type" value="Genomic_DNA"/>
</dbReference>
<dbReference type="SUPFAM" id="SSF52540">
    <property type="entry name" value="P-loop containing nucleoside triphosphate hydrolases"/>
    <property type="match status" value="1"/>
</dbReference>
<reference evidence="2 3" key="1">
    <citation type="journal article" name="Sci. Rep.">
        <title>Genome-scale phylogenetic analyses confirm Olpidium as the closest living zoosporic fungus to the non-flagellated, terrestrial fungi.</title>
        <authorList>
            <person name="Chang Y."/>
            <person name="Rochon D."/>
            <person name="Sekimoto S."/>
            <person name="Wang Y."/>
            <person name="Chovatia M."/>
            <person name="Sandor L."/>
            <person name="Salamov A."/>
            <person name="Grigoriev I.V."/>
            <person name="Stajich J.E."/>
            <person name="Spatafora J.W."/>
        </authorList>
    </citation>
    <scope>NUCLEOTIDE SEQUENCE [LARGE SCALE GENOMIC DNA]</scope>
    <source>
        <strain evidence="2">S191</strain>
    </source>
</reference>
<dbReference type="Pfam" id="PF00004">
    <property type="entry name" value="AAA"/>
    <property type="match status" value="1"/>
</dbReference>
<organism evidence="2 3">
    <name type="scientific">Olpidium bornovanus</name>
    <dbReference type="NCBI Taxonomy" id="278681"/>
    <lineage>
        <taxon>Eukaryota</taxon>
        <taxon>Fungi</taxon>
        <taxon>Fungi incertae sedis</taxon>
        <taxon>Olpidiomycota</taxon>
        <taxon>Olpidiomycotina</taxon>
        <taxon>Olpidiomycetes</taxon>
        <taxon>Olpidiales</taxon>
        <taxon>Olpidiaceae</taxon>
        <taxon>Olpidium</taxon>
    </lineage>
</organism>
<dbReference type="AlphaFoldDB" id="A0A8H7ZNX9"/>
<dbReference type="InterPro" id="IPR003959">
    <property type="entry name" value="ATPase_AAA_core"/>
</dbReference>